<keyword evidence="3" id="KW-1185">Reference proteome</keyword>
<accession>A0ABN9VXP4</accession>
<dbReference type="Proteomes" id="UP001189429">
    <property type="component" value="Unassembled WGS sequence"/>
</dbReference>
<sequence>MAHQGASAAAAAEAHAPRGAALDALGEVELDIAETRRGPRRGLGRHSSDPEGGRHMLPLLRVRPAAARVEEEEAAVPWAEAYTTPEHSPRQQWSDAGSTPELPVAGGVAALHVGAAAPSAGAIHGPLMTSTTEACITPDQSPRRWSDPAPALELAGAGGAMALNAGACGGPLMAPCSVEAHFVFASKMRLLEPNGLGLDICGPLIIGAQEYIIVQRIHLGGAINAWNWTCDRCNNQLQTIYEGDIMVVGGLLTFEDQMAALRKAKKDESVVQLMVFRLQW</sequence>
<dbReference type="EMBL" id="CAUYUJ010017676">
    <property type="protein sequence ID" value="CAK0876890.1"/>
    <property type="molecule type" value="Genomic_DNA"/>
</dbReference>
<reference evidence="2" key="1">
    <citation type="submission" date="2023-10" db="EMBL/GenBank/DDBJ databases">
        <authorList>
            <person name="Chen Y."/>
            <person name="Shah S."/>
            <person name="Dougan E. K."/>
            <person name="Thang M."/>
            <person name="Chan C."/>
        </authorList>
    </citation>
    <scope>NUCLEOTIDE SEQUENCE [LARGE SCALE GENOMIC DNA]</scope>
</reference>
<evidence type="ECO:0000313" key="3">
    <source>
        <dbReference type="Proteomes" id="UP001189429"/>
    </source>
</evidence>
<feature type="region of interest" description="Disordered" evidence="1">
    <location>
        <begin position="33"/>
        <end position="56"/>
    </location>
</feature>
<evidence type="ECO:0000313" key="2">
    <source>
        <dbReference type="EMBL" id="CAK0876890.1"/>
    </source>
</evidence>
<comment type="caution">
    <text evidence="2">The sequence shown here is derived from an EMBL/GenBank/DDBJ whole genome shotgun (WGS) entry which is preliminary data.</text>
</comment>
<evidence type="ECO:0000256" key="1">
    <source>
        <dbReference type="SAM" id="MobiDB-lite"/>
    </source>
</evidence>
<protein>
    <submittedName>
        <fullName evidence="2">Uncharacterized protein</fullName>
    </submittedName>
</protein>
<name>A0ABN9VXP4_9DINO</name>
<organism evidence="2 3">
    <name type="scientific">Prorocentrum cordatum</name>
    <dbReference type="NCBI Taxonomy" id="2364126"/>
    <lineage>
        <taxon>Eukaryota</taxon>
        <taxon>Sar</taxon>
        <taxon>Alveolata</taxon>
        <taxon>Dinophyceae</taxon>
        <taxon>Prorocentrales</taxon>
        <taxon>Prorocentraceae</taxon>
        <taxon>Prorocentrum</taxon>
    </lineage>
</organism>
<proteinExistence type="predicted"/>
<gene>
    <name evidence="2" type="ORF">PCOR1329_LOCUS61090</name>
</gene>